<evidence type="ECO:0000256" key="3">
    <source>
        <dbReference type="ARBA" id="ARBA00023125"/>
    </source>
</evidence>
<evidence type="ECO:0000256" key="5">
    <source>
        <dbReference type="RuleBase" id="RU362124"/>
    </source>
</evidence>
<dbReference type="InterPro" id="IPR013324">
    <property type="entry name" value="RNA_pol_sigma_r3/r4-like"/>
</dbReference>
<keyword evidence="9" id="KW-1185">Reference proteome</keyword>
<evidence type="ECO:0000259" key="6">
    <source>
        <dbReference type="PROSITE" id="PS00715"/>
    </source>
</evidence>
<dbReference type="PROSITE" id="PS00715">
    <property type="entry name" value="SIGMA70_1"/>
    <property type="match status" value="1"/>
</dbReference>
<comment type="caution">
    <text evidence="8">The sequence shown here is derived from an EMBL/GenBank/DDBJ whole genome shotgun (WGS) entry which is preliminary data.</text>
</comment>
<dbReference type="Pfam" id="PF04545">
    <property type="entry name" value="Sigma70_r4"/>
    <property type="match status" value="1"/>
</dbReference>
<reference evidence="8" key="1">
    <citation type="submission" date="2021-03" db="EMBL/GenBank/DDBJ databases">
        <title>Proteiniclasticum marinus sp. nov., isolated from tidal flat sediment.</title>
        <authorList>
            <person name="Namirimu T."/>
            <person name="Yang J.-A."/>
            <person name="Yang S.-H."/>
            <person name="Kim Y.-J."/>
            <person name="Kwon K.K."/>
        </authorList>
    </citation>
    <scope>NUCLEOTIDE SEQUENCE</scope>
    <source>
        <strain evidence="8">SCR006</strain>
    </source>
</reference>
<dbReference type="Pfam" id="PF04542">
    <property type="entry name" value="Sigma70_r2"/>
    <property type="match status" value="1"/>
</dbReference>
<dbReference type="Proteomes" id="UP000664218">
    <property type="component" value="Unassembled WGS sequence"/>
</dbReference>
<evidence type="ECO:0000256" key="2">
    <source>
        <dbReference type="ARBA" id="ARBA00023082"/>
    </source>
</evidence>
<dbReference type="Pfam" id="PF04539">
    <property type="entry name" value="Sigma70_r3"/>
    <property type="match status" value="1"/>
</dbReference>
<dbReference type="InterPro" id="IPR014284">
    <property type="entry name" value="RNA_pol_sigma-70_dom"/>
</dbReference>
<keyword evidence="4 5" id="KW-0804">Transcription</keyword>
<protein>
    <recommendedName>
        <fullName evidence="5">RNA polymerase sigma factor</fullName>
    </recommendedName>
</protein>
<feature type="domain" description="RNA polymerase sigma-70" evidence="7">
    <location>
        <begin position="205"/>
        <end position="231"/>
    </location>
</feature>
<keyword evidence="1 5" id="KW-0805">Transcription regulation</keyword>
<evidence type="ECO:0000259" key="7">
    <source>
        <dbReference type="PROSITE" id="PS00716"/>
    </source>
</evidence>
<dbReference type="PANTHER" id="PTHR30385:SF7">
    <property type="entry name" value="RNA POLYMERASE SIGMA FACTOR FLIA"/>
    <property type="match status" value="1"/>
</dbReference>
<gene>
    <name evidence="8" type="ORF">J3A84_10105</name>
</gene>
<dbReference type="InterPro" id="IPR013325">
    <property type="entry name" value="RNA_pol_sigma_r2"/>
</dbReference>
<dbReference type="Gene3D" id="1.10.1740.10">
    <property type="match status" value="1"/>
</dbReference>
<dbReference type="EMBL" id="JAFNJU010000007">
    <property type="protein sequence ID" value="MBO1265383.1"/>
    <property type="molecule type" value="Genomic_DNA"/>
</dbReference>
<dbReference type="PROSITE" id="PS00716">
    <property type="entry name" value="SIGMA70_2"/>
    <property type="match status" value="1"/>
</dbReference>
<dbReference type="AlphaFoldDB" id="A0A939HBH2"/>
<dbReference type="PRINTS" id="PR00046">
    <property type="entry name" value="SIGMA70FCT"/>
</dbReference>
<feature type="domain" description="RNA polymerase sigma-70" evidence="6">
    <location>
        <begin position="39"/>
        <end position="52"/>
    </location>
</feature>
<dbReference type="Gene3D" id="1.20.140.160">
    <property type="match status" value="1"/>
</dbReference>
<dbReference type="NCBIfam" id="TIGR02937">
    <property type="entry name" value="sigma70-ECF"/>
    <property type="match status" value="1"/>
</dbReference>
<dbReference type="PIRSF" id="PIRSF000770">
    <property type="entry name" value="RNA_pol_sigma-SigE/K"/>
    <property type="match status" value="1"/>
</dbReference>
<dbReference type="CDD" id="cd06171">
    <property type="entry name" value="Sigma70_r4"/>
    <property type="match status" value="1"/>
</dbReference>
<evidence type="ECO:0000256" key="1">
    <source>
        <dbReference type="ARBA" id="ARBA00023015"/>
    </source>
</evidence>
<evidence type="ECO:0000313" key="9">
    <source>
        <dbReference type="Proteomes" id="UP000664218"/>
    </source>
</evidence>
<dbReference type="InterPro" id="IPR000943">
    <property type="entry name" value="RNA_pol_sigma70"/>
</dbReference>
<dbReference type="SUPFAM" id="SSF88946">
    <property type="entry name" value="Sigma2 domain of RNA polymerase sigma factors"/>
    <property type="match status" value="1"/>
</dbReference>
<dbReference type="InterPro" id="IPR012845">
    <property type="entry name" value="RNA_pol_sigma_FliA_WhiG"/>
</dbReference>
<keyword evidence="2 5" id="KW-0731">Sigma factor</keyword>
<dbReference type="GO" id="GO:0003677">
    <property type="term" value="F:DNA binding"/>
    <property type="evidence" value="ECO:0007669"/>
    <property type="project" value="UniProtKB-KW"/>
</dbReference>
<dbReference type="PANTHER" id="PTHR30385">
    <property type="entry name" value="SIGMA FACTOR F FLAGELLAR"/>
    <property type="match status" value="1"/>
</dbReference>
<organism evidence="8 9">
    <name type="scientific">Proteiniclasticum aestuarii</name>
    <dbReference type="NCBI Taxonomy" id="2817862"/>
    <lineage>
        <taxon>Bacteria</taxon>
        <taxon>Bacillati</taxon>
        <taxon>Bacillota</taxon>
        <taxon>Clostridia</taxon>
        <taxon>Eubacteriales</taxon>
        <taxon>Clostridiaceae</taxon>
        <taxon>Proteiniclasticum</taxon>
    </lineage>
</organism>
<sequence length="236" mass="27508">MGYPDAKPDYNDLIIKYIPLVKRIVGRIDPGEGDLDKDDLFSIGVIGLIDALKKFDPRKAVPFEAYATLRIKGNIIDEMRRTGRVSRDRIAKLNDYYGAKERLEQELKRSPDEHQICEELGISEKELSKLHETVHYLSKVSFETTLFHREGKSVELSDLIRDQNTETPEEEYLLKERRHLLREAVKKLSEREQIILDLYYVQELTLKEIAYTLEISIPRVSQIHGKIILKLRELMA</sequence>
<proteinExistence type="inferred from homology"/>
<dbReference type="RefSeq" id="WP_207599905.1">
    <property type="nucleotide sequence ID" value="NZ_JAFNJU010000007.1"/>
</dbReference>
<dbReference type="InterPro" id="IPR007624">
    <property type="entry name" value="RNA_pol_sigma70_r3"/>
</dbReference>
<dbReference type="GO" id="GO:0003899">
    <property type="term" value="F:DNA-directed RNA polymerase activity"/>
    <property type="evidence" value="ECO:0007669"/>
    <property type="project" value="InterPro"/>
</dbReference>
<name>A0A939HBH2_9CLOT</name>
<dbReference type="SUPFAM" id="SSF88659">
    <property type="entry name" value="Sigma3 and sigma4 domains of RNA polymerase sigma factors"/>
    <property type="match status" value="2"/>
</dbReference>
<keyword evidence="3 5" id="KW-0238">DNA-binding</keyword>
<comment type="similarity">
    <text evidence="5">Belongs to the sigma-70 factor family.</text>
</comment>
<dbReference type="GO" id="GO:0016987">
    <property type="term" value="F:sigma factor activity"/>
    <property type="evidence" value="ECO:0007669"/>
    <property type="project" value="UniProtKB-KW"/>
</dbReference>
<dbReference type="InterPro" id="IPR007627">
    <property type="entry name" value="RNA_pol_sigma70_r2"/>
</dbReference>
<dbReference type="InterPro" id="IPR007630">
    <property type="entry name" value="RNA_pol_sigma70_r4"/>
</dbReference>
<dbReference type="NCBIfam" id="TIGR02479">
    <property type="entry name" value="FliA_WhiG"/>
    <property type="match status" value="1"/>
</dbReference>
<dbReference type="GO" id="GO:0006352">
    <property type="term" value="P:DNA-templated transcription initiation"/>
    <property type="evidence" value="ECO:0007669"/>
    <property type="project" value="InterPro"/>
</dbReference>
<comment type="function">
    <text evidence="5">Sigma factors are initiation factors that promote the attachment of RNA polymerase to specific initiation sites and are then released.</text>
</comment>
<evidence type="ECO:0000256" key="4">
    <source>
        <dbReference type="ARBA" id="ARBA00023163"/>
    </source>
</evidence>
<evidence type="ECO:0000313" key="8">
    <source>
        <dbReference type="EMBL" id="MBO1265383.1"/>
    </source>
</evidence>
<accession>A0A939HBH2</accession>